<feature type="region of interest" description="Disordered" evidence="2">
    <location>
        <begin position="42"/>
        <end position="85"/>
    </location>
</feature>
<name>A0A7X0IHA3_9ACTN</name>
<feature type="signal peptide" evidence="3">
    <location>
        <begin position="1"/>
        <end position="28"/>
    </location>
</feature>
<dbReference type="InterPro" id="IPR006059">
    <property type="entry name" value="SBP"/>
</dbReference>
<dbReference type="RefSeq" id="WP_184984405.1">
    <property type="nucleotide sequence ID" value="NZ_BAAALO010000047.1"/>
</dbReference>
<evidence type="ECO:0000256" key="2">
    <source>
        <dbReference type="SAM" id="MobiDB-lite"/>
    </source>
</evidence>
<evidence type="ECO:0000256" key="3">
    <source>
        <dbReference type="SAM" id="SignalP"/>
    </source>
</evidence>
<gene>
    <name evidence="4" type="ORF">BJ992_004661</name>
</gene>
<dbReference type="SUPFAM" id="SSF53850">
    <property type="entry name" value="Periplasmic binding protein-like II"/>
    <property type="match status" value="1"/>
</dbReference>
<organism evidence="4 5">
    <name type="scientific">Sphaerisporangium rubeum</name>
    <dbReference type="NCBI Taxonomy" id="321317"/>
    <lineage>
        <taxon>Bacteria</taxon>
        <taxon>Bacillati</taxon>
        <taxon>Actinomycetota</taxon>
        <taxon>Actinomycetes</taxon>
        <taxon>Streptosporangiales</taxon>
        <taxon>Streptosporangiaceae</taxon>
        <taxon>Sphaerisporangium</taxon>
    </lineage>
</organism>
<dbReference type="PROSITE" id="PS51257">
    <property type="entry name" value="PROKAR_LIPOPROTEIN"/>
    <property type="match status" value="1"/>
</dbReference>
<accession>A0A7X0IHA3</accession>
<keyword evidence="5" id="KW-1185">Reference proteome</keyword>
<evidence type="ECO:0000313" key="4">
    <source>
        <dbReference type="EMBL" id="MBB6475230.1"/>
    </source>
</evidence>
<dbReference type="EMBL" id="JACHIU010000001">
    <property type="protein sequence ID" value="MBB6475230.1"/>
    <property type="molecule type" value="Genomic_DNA"/>
</dbReference>
<sequence length="424" mass="44817">MRRWRSAATALVAAVAACVAGCAAPAGSTGVAVRAHSAQEAGAAPSAPSAPSGTPGPSGPGTATPSVSASLSPSPSPKALGPGEGSLTVLAPRGYAEYGGYDPAVNWVKGFESESGCKVNLRYPPAPAEMDAMARRVPYDAIAAPPDVAGRLVAERRAAPINTSLLTHYDDIPEWLRELRPAAPGDGAEHEVYGVPYLWGWYATLTTGDVRGLDAASLYKEPGAVTLPDGPLSIADAALALRLTRPSLGVGDPFALTPDQLDAAVALLAERRAEHTYWEELIEPLQGLAGGAARLARTVPYQQDLLRRAGRKVRAVQDGETTGWVDNWMLAARPASPNCAYRWLDWIGGKDAQRQAAEWTGLAPANEKACTGRAARVCYAYRMTDTGWLKKVRFAVRPSRACGEDGGCTDYTEWVTRWRDLVAG</sequence>
<proteinExistence type="predicted"/>
<evidence type="ECO:0000313" key="5">
    <source>
        <dbReference type="Proteomes" id="UP000555564"/>
    </source>
</evidence>
<comment type="caution">
    <text evidence="4">The sequence shown here is derived from an EMBL/GenBank/DDBJ whole genome shotgun (WGS) entry which is preliminary data.</text>
</comment>
<dbReference type="PANTHER" id="PTHR30222">
    <property type="entry name" value="SPERMIDINE/PUTRESCINE-BINDING PERIPLASMIC PROTEIN"/>
    <property type="match status" value="1"/>
</dbReference>
<protein>
    <submittedName>
        <fullName evidence="4">Putative spermidine/putrescine transport system substrate-binding protein</fullName>
    </submittedName>
</protein>
<feature type="chain" id="PRO_5038788108" evidence="3">
    <location>
        <begin position="29"/>
        <end position="424"/>
    </location>
</feature>
<keyword evidence="1 3" id="KW-0732">Signal</keyword>
<dbReference type="AlphaFoldDB" id="A0A7X0IHA3"/>
<dbReference type="Pfam" id="PF13416">
    <property type="entry name" value="SBP_bac_8"/>
    <property type="match status" value="1"/>
</dbReference>
<feature type="compositionally biased region" description="Low complexity" evidence="2">
    <location>
        <begin position="42"/>
        <end position="81"/>
    </location>
</feature>
<evidence type="ECO:0000256" key="1">
    <source>
        <dbReference type="ARBA" id="ARBA00022729"/>
    </source>
</evidence>
<dbReference type="Gene3D" id="3.40.190.10">
    <property type="entry name" value="Periplasmic binding protein-like II"/>
    <property type="match status" value="2"/>
</dbReference>
<dbReference type="PANTHER" id="PTHR30222:SF18">
    <property type="entry name" value="BIFUNCTIONAL POLYHYDROXYBUTYRATE SYNTHASE _ ABC TRANSPORTER PERIPLASMIC BINDING PROTEIN-RELATED"/>
    <property type="match status" value="1"/>
</dbReference>
<reference evidence="4 5" key="1">
    <citation type="submission" date="2020-08" db="EMBL/GenBank/DDBJ databases">
        <title>Sequencing the genomes of 1000 actinobacteria strains.</title>
        <authorList>
            <person name="Klenk H.-P."/>
        </authorList>
    </citation>
    <scope>NUCLEOTIDE SEQUENCE [LARGE SCALE GENOMIC DNA]</scope>
    <source>
        <strain evidence="4 5">DSM 44936</strain>
    </source>
</reference>
<dbReference type="Proteomes" id="UP000555564">
    <property type="component" value="Unassembled WGS sequence"/>
</dbReference>